<keyword evidence="2" id="KW-1185">Reference proteome</keyword>
<dbReference type="VEuPathDB" id="VectorBase:RPRC007633"/>
<dbReference type="EnsemblMetazoa" id="RPRC007633-RA">
    <property type="protein sequence ID" value="RPRC007633-PA"/>
    <property type="gene ID" value="RPRC007633"/>
</dbReference>
<accession>T1HUB3</accession>
<protein>
    <submittedName>
        <fullName evidence="1">Uncharacterized protein</fullName>
    </submittedName>
</protein>
<reference evidence="1" key="1">
    <citation type="submission" date="2015-05" db="UniProtKB">
        <authorList>
            <consortium name="EnsemblMetazoa"/>
        </authorList>
    </citation>
    <scope>IDENTIFICATION</scope>
</reference>
<dbReference type="AlphaFoldDB" id="T1HUB3"/>
<dbReference type="Proteomes" id="UP000015103">
    <property type="component" value="Unassembled WGS sequence"/>
</dbReference>
<evidence type="ECO:0000313" key="2">
    <source>
        <dbReference type="Proteomes" id="UP000015103"/>
    </source>
</evidence>
<dbReference type="InParanoid" id="T1HUB3"/>
<name>T1HUB3_RHOPR</name>
<dbReference type="EMBL" id="ACPB03022474">
    <property type="status" value="NOT_ANNOTATED_CDS"/>
    <property type="molecule type" value="Genomic_DNA"/>
</dbReference>
<proteinExistence type="predicted"/>
<sequence length="41" mass="4712">ILSGWLRVIRCLRGVLPVDMLWHLMMAQSSSLETCYPNSFS</sequence>
<organism evidence="1 2">
    <name type="scientific">Rhodnius prolixus</name>
    <name type="common">Triatomid bug</name>
    <dbReference type="NCBI Taxonomy" id="13249"/>
    <lineage>
        <taxon>Eukaryota</taxon>
        <taxon>Metazoa</taxon>
        <taxon>Ecdysozoa</taxon>
        <taxon>Arthropoda</taxon>
        <taxon>Hexapoda</taxon>
        <taxon>Insecta</taxon>
        <taxon>Pterygota</taxon>
        <taxon>Neoptera</taxon>
        <taxon>Paraneoptera</taxon>
        <taxon>Hemiptera</taxon>
        <taxon>Heteroptera</taxon>
        <taxon>Panheteroptera</taxon>
        <taxon>Cimicomorpha</taxon>
        <taxon>Reduviidae</taxon>
        <taxon>Triatominae</taxon>
        <taxon>Rhodnius</taxon>
    </lineage>
</organism>
<evidence type="ECO:0000313" key="1">
    <source>
        <dbReference type="EnsemblMetazoa" id="RPRC007633-PA"/>
    </source>
</evidence>
<dbReference type="HOGENOM" id="CLU_3282419_0_0_1"/>